<evidence type="ECO:0000313" key="2">
    <source>
        <dbReference type="Proteomes" id="UP000247903"/>
    </source>
</evidence>
<dbReference type="Proteomes" id="UP000247903">
    <property type="component" value="Unassembled WGS sequence"/>
</dbReference>
<reference evidence="1 2" key="1">
    <citation type="submission" date="2018-05" db="EMBL/GenBank/DDBJ databases">
        <title>Flavobacterium sp. strain IMCC34759, incomplete genome.</title>
        <authorList>
            <person name="Joung Y."/>
            <person name="Cho J."/>
        </authorList>
    </citation>
    <scope>NUCLEOTIDE SEQUENCE [LARGE SCALE GENOMIC DNA]</scope>
    <source>
        <strain evidence="1 2">IMCC34759</strain>
    </source>
</reference>
<sequence>MNRTEINQRRALDDFQLYQSIEKSLAHRLGLSEIRNGIQIIRNEKGWRENEKNIESIWIVLVSRSFIGWGGIFSIKFNENNFREYLNPDELLQGIFLYDNTGIKDLYTEILPNTPDKIVEIANFNLFDAGKGIALDGIFYNFHIITNNINASIKLNNPHTDEWKKWEEEIFNIGSKLSIKSNVTELINLFE</sequence>
<proteinExistence type="predicted"/>
<organism evidence="1 2">
    <name type="scientific">Flavobacterium cheongpyeongense</name>
    <dbReference type="NCBI Taxonomy" id="2212651"/>
    <lineage>
        <taxon>Bacteria</taxon>
        <taxon>Pseudomonadati</taxon>
        <taxon>Bacteroidota</taxon>
        <taxon>Flavobacteriia</taxon>
        <taxon>Flavobacteriales</taxon>
        <taxon>Flavobacteriaceae</taxon>
        <taxon>Flavobacterium</taxon>
    </lineage>
</organism>
<comment type="caution">
    <text evidence="1">The sequence shown here is derived from an EMBL/GenBank/DDBJ whole genome shotgun (WGS) entry which is preliminary data.</text>
</comment>
<dbReference type="EMBL" id="QJHK01000016">
    <property type="protein sequence ID" value="PXY39622.1"/>
    <property type="molecule type" value="Genomic_DNA"/>
</dbReference>
<dbReference type="OrthoDB" id="668285at2"/>
<name>A0A2V4BM55_9FLAO</name>
<dbReference type="RefSeq" id="WP_110307723.1">
    <property type="nucleotide sequence ID" value="NZ_QJHK01000016.1"/>
</dbReference>
<gene>
    <name evidence="1" type="ORF">DMB65_16475</name>
</gene>
<keyword evidence="2" id="KW-1185">Reference proteome</keyword>
<protein>
    <submittedName>
        <fullName evidence="1">Uncharacterized protein</fullName>
    </submittedName>
</protein>
<accession>A0A2V4BM55</accession>
<evidence type="ECO:0000313" key="1">
    <source>
        <dbReference type="EMBL" id="PXY39622.1"/>
    </source>
</evidence>
<dbReference type="AlphaFoldDB" id="A0A2V4BM55"/>